<proteinExistence type="predicted"/>
<dbReference type="InterPro" id="IPR051288">
    <property type="entry name" value="Serum_paraoxonase/arylesterase"/>
</dbReference>
<dbReference type="Gene3D" id="2.120.10.30">
    <property type="entry name" value="TolB, C-terminal domain"/>
    <property type="match status" value="1"/>
</dbReference>
<keyword evidence="2" id="KW-1185">Reference proteome</keyword>
<organism evidence="1 2">
    <name type="scientific">Neoarthrinium moseri</name>
    <dbReference type="NCBI Taxonomy" id="1658444"/>
    <lineage>
        <taxon>Eukaryota</taxon>
        <taxon>Fungi</taxon>
        <taxon>Dikarya</taxon>
        <taxon>Ascomycota</taxon>
        <taxon>Pezizomycotina</taxon>
        <taxon>Sordariomycetes</taxon>
        <taxon>Xylariomycetidae</taxon>
        <taxon>Amphisphaeriales</taxon>
        <taxon>Apiosporaceae</taxon>
        <taxon>Neoarthrinium</taxon>
    </lineage>
</organism>
<dbReference type="OrthoDB" id="5307922at2759"/>
<sequence>MAISSTRVALYIALLSIPFAYLYPGIQRVVTVLGVFRTPATVQLTSSEDLVYVDGTIHCEDVHYHAPSHKLFTACEDSPVTRFGWFPPLAKFNASVLNQARGGLFVIDPVTKKAQKLELEKFRGPFVTHGIDVIPDPGKREGEAVYIFAVNHLPNPEFYSYASGYQVDPEATAGKAVPKARSQIEIFYHKVGSSKAQHIRSVWHPAIKTPNDIFALSPQHFLVTNDHYYREGLMREVEDIYPGAKWSNTLDIEVSDLSKTAEASSGVKVKVVVDSIHNNNGLSHGRTENEVLIGSAVGGSLHFGSISHDPSSVQVGDILYLDSAIDNPSYFVDPYGGTASSADKSGYVLAGLGRAIDLSKTKHDPHGKDPVVVWYAKKSEDGAWNTRLLFEDDSSRIRSASAAVLVAIDPAKEDGKRRAWLYVTGFISDHMIAVKVDL</sequence>
<reference evidence="1" key="1">
    <citation type="submission" date="2021-03" db="EMBL/GenBank/DDBJ databases">
        <title>Revisited historic fungal species revealed as producer of novel bioactive compounds through whole genome sequencing and comparative genomics.</title>
        <authorList>
            <person name="Vignolle G.A."/>
            <person name="Hochenegger N."/>
            <person name="Mach R.L."/>
            <person name="Mach-Aigner A.R."/>
            <person name="Javad Rahimi M."/>
            <person name="Salim K.A."/>
            <person name="Chan C.M."/>
            <person name="Lim L.B.L."/>
            <person name="Cai F."/>
            <person name="Druzhinina I.S."/>
            <person name="U'Ren J.M."/>
            <person name="Derntl C."/>
        </authorList>
    </citation>
    <scope>NUCLEOTIDE SEQUENCE</scope>
    <source>
        <strain evidence="1">TUCIM 5799</strain>
    </source>
</reference>
<evidence type="ECO:0000313" key="2">
    <source>
        <dbReference type="Proteomes" id="UP000829685"/>
    </source>
</evidence>
<dbReference type="Proteomes" id="UP000829685">
    <property type="component" value="Unassembled WGS sequence"/>
</dbReference>
<comment type="caution">
    <text evidence="1">The sequence shown here is derived from an EMBL/GenBank/DDBJ whole genome shotgun (WGS) entry which is preliminary data.</text>
</comment>
<accession>A0A9Q0AMF0</accession>
<dbReference type="PANTHER" id="PTHR11799:SF12">
    <property type="entry name" value="PARAOXONASE-RELATED"/>
    <property type="match status" value="1"/>
</dbReference>
<protein>
    <recommendedName>
        <fullName evidence="3">Serum paraoxonase/arylesterase family protein</fullName>
    </recommendedName>
</protein>
<dbReference type="PANTHER" id="PTHR11799">
    <property type="entry name" value="PARAOXONASE"/>
    <property type="match status" value="1"/>
</dbReference>
<evidence type="ECO:0008006" key="3">
    <source>
        <dbReference type="Google" id="ProtNLM"/>
    </source>
</evidence>
<evidence type="ECO:0000313" key="1">
    <source>
        <dbReference type="EMBL" id="KAI1864241.1"/>
    </source>
</evidence>
<dbReference type="EMBL" id="JAFIMR010000024">
    <property type="protein sequence ID" value="KAI1864241.1"/>
    <property type="molecule type" value="Genomic_DNA"/>
</dbReference>
<dbReference type="AlphaFoldDB" id="A0A9Q0AMF0"/>
<name>A0A9Q0AMF0_9PEZI</name>
<gene>
    <name evidence="1" type="ORF">JX265_008612</name>
</gene>
<dbReference type="InterPro" id="IPR011042">
    <property type="entry name" value="6-blade_b-propeller_TolB-like"/>
</dbReference>